<dbReference type="EC" id="2.7.1.50" evidence="11"/>
<dbReference type="Pfam" id="PF02110">
    <property type="entry name" value="HK"/>
    <property type="match status" value="1"/>
</dbReference>
<evidence type="ECO:0000256" key="4">
    <source>
        <dbReference type="ARBA" id="ARBA00022679"/>
    </source>
</evidence>
<evidence type="ECO:0000256" key="1">
    <source>
        <dbReference type="ARBA" id="ARBA00001771"/>
    </source>
</evidence>
<dbReference type="PRINTS" id="PR01099">
    <property type="entry name" value="HYETHTZKNASE"/>
</dbReference>
<dbReference type="NCBIfam" id="NF006830">
    <property type="entry name" value="PRK09355.1"/>
    <property type="match status" value="1"/>
</dbReference>
<dbReference type="InterPro" id="IPR000417">
    <property type="entry name" value="Hyethyz_kinase"/>
</dbReference>
<keyword evidence="4 11" id="KW-0808">Transferase</keyword>
<evidence type="ECO:0000256" key="5">
    <source>
        <dbReference type="ARBA" id="ARBA00022723"/>
    </source>
</evidence>
<evidence type="ECO:0000256" key="11">
    <source>
        <dbReference type="HAMAP-Rule" id="MF_00228"/>
    </source>
</evidence>
<feature type="binding site" evidence="11">
    <location>
        <position position="41"/>
    </location>
    <ligand>
        <name>substrate</name>
    </ligand>
</feature>
<dbReference type="SUPFAM" id="SSF53613">
    <property type="entry name" value="Ribokinase-like"/>
    <property type="match status" value="1"/>
</dbReference>
<dbReference type="GO" id="GO:0009229">
    <property type="term" value="P:thiamine diphosphate biosynthetic process"/>
    <property type="evidence" value="ECO:0007669"/>
    <property type="project" value="UniProtKB-UniRule"/>
</dbReference>
<reference evidence="12" key="2">
    <citation type="submission" date="2021-04" db="EMBL/GenBank/DDBJ databases">
        <authorList>
            <person name="Gilroy R."/>
        </authorList>
    </citation>
    <scope>NUCLEOTIDE SEQUENCE</scope>
    <source>
        <strain evidence="12">ChiSxjej3B15-24422</strain>
    </source>
</reference>
<dbReference type="HAMAP" id="MF_00228">
    <property type="entry name" value="Thz_kinase"/>
    <property type="match status" value="1"/>
</dbReference>
<gene>
    <name evidence="11 12" type="primary">thiM</name>
    <name evidence="12" type="ORF">H9831_02595</name>
</gene>
<evidence type="ECO:0000256" key="7">
    <source>
        <dbReference type="ARBA" id="ARBA00022777"/>
    </source>
</evidence>
<dbReference type="PIRSF" id="PIRSF000513">
    <property type="entry name" value="Thz_kinase"/>
    <property type="match status" value="1"/>
</dbReference>
<protein>
    <recommendedName>
        <fullName evidence="11">Hydroxyethylthiazole kinase</fullName>
        <ecNumber evidence="11">2.7.1.50</ecNumber>
    </recommendedName>
    <alternativeName>
        <fullName evidence="11">4-methyl-5-beta-hydroxyethylthiazole kinase</fullName>
        <shortName evidence="11">TH kinase</shortName>
        <shortName evidence="11">Thz kinase</shortName>
    </alternativeName>
</protein>
<dbReference type="GO" id="GO:0004417">
    <property type="term" value="F:hydroxyethylthiazole kinase activity"/>
    <property type="evidence" value="ECO:0007669"/>
    <property type="project" value="UniProtKB-UniRule"/>
</dbReference>
<comment type="cofactor">
    <cofactor evidence="2 11">
        <name>Mg(2+)</name>
        <dbReference type="ChEBI" id="CHEBI:18420"/>
    </cofactor>
</comment>
<feature type="binding site" evidence="11">
    <location>
        <position position="197"/>
    </location>
    <ligand>
        <name>substrate</name>
    </ligand>
</feature>
<feature type="binding site" evidence="11">
    <location>
        <position position="117"/>
    </location>
    <ligand>
        <name>ATP</name>
        <dbReference type="ChEBI" id="CHEBI:30616"/>
    </ligand>
</feature>
<dbReference type="GO" id="GO:0000287">
    <property type="term" value="F:magnesium ion binding"/>
    <property type="evidence" value="ECO:0007669"/>
    <property type="project" value="UniProtKB-UniRule"/>
</dbReference>
<dbReference type="InterPro" id="IPR029056">
    <property type="entry name" value="Ribokinase-like"/>
</dbReference>
<comment type="similarity">
    <text evidence="11">Belongs to the Thz kinase family.</text>
</comment>
<dbReference type="Gene3D" id="3.40.1190.20">
    <property type="match status" value="1"/>
</dbReference>
<keyword evidence="9 11" id="KW-0460">Magnesium</keyword>
<dbReference type="GO" id="GO:0005524">
    <property type="term" value="F:ATP binding"/>
    <property type="evidence" value="ECO:0007669"/>
    <property type="project" value="UniProtKB-UniRule"/>
</dbReference>
<comment type="pathway">
    <text evidence="3 11">Cofactor biosynthesis; thiamine diphosphate biosynthesis; 4-methyl-5-(2-phosphoethyl)-thiazole from 5-(2-hydroxyethyl)-4-methylthiazole: step 1/1.</text>
</comment>
<keyword evidence="7 11" id="KW-0418">Kinase</keyword>
<comment type="caution">
    <text evidence="12">The sequence shown here is derived from an EMBL/GenBank/DDBJ whole genome shotgun (WGS) entry which is preliminary data.</text>
</comment>
<dbReference type="GO" id="GO:0009228">
    <property type="term" value="P:thiamine biosynthetic process"/>
    <property type="evidence" value="ECO:0007669"/>
    <property type="project" value="UniProtKB-KW"/>
</dbReference>
<evidence type="ECO:0000256" key="9">
    <source>
        <dbReference type="ARBA" id="ARBA00022842"/>
    </source>
</evidence>
<dbReference type="CDD" id="cd01170">
    <property type="entry name" value="THZ_kinase"/>
    <property type="match status" value="1"/>
</dbReference>
<accession>A0A9D2C641</accession>
<reference evidence="12" key="1">
    <citation type="journal article" date="2021" name="PeerJ">
        <title>Extensive microbial diversity within the chicken gut microbiome revealed by metagenomics and culture.</title>
        <authorList>
            <person name="Gilroy R."/>
            <person name="Ravi A."/>
            <person name="Getino M."/>
            <person name="Pursley I."/>
            <person name="Horton D.L."/>
            <person name="Alikhan N.F."/>
            <person name="Baker D."/>
            <person name="Gharbi K."/>
            <person name="Hall N."/>
            <person name="Watson M."/>
            <person name="Adriaenssens E.M."/>
            <person name="Foster-Nyarko E."/>
            <person name="Jarju S."/>
            <person name="Secka A."/>
            <person name="Antonio M."/>
            <person name="Oren A."/>
            <person name="Chaudhuri R.R."/>
            <person name="La Ragione R."/>
            <person name="Hildebrand F."/>
            <person name="Pallen M.J."/>
        </authorList>
    </citation>
    <scope>NUCLEOTIDE SEQUENCE</scope>
    <source>
        <strain evidence="12">ChiSxjej3B15-24422</strain>
    </source>
</reference>
<comment type="function">
    <text evidence="11">Catalyzes the phosphorylation of the hydroxyl group of 4-methyl-5-beta-hydroxyethylthiazole (THZ).</text>
</comment>
<dbReference type="EMBL" id="DXDD01000035">
    <property type="protein sequence ID" value="HIY59560.1"/>
    <property type="molecule type" value="Genomic_DNA"/>
</dbReference>
<keyword evidence="6 11" id="KW-0547">Nucleotide-binding</keyword>
<name>A0A9D2C641_9FIRM</name>
<keyword evidence="8 11" id="KW-0067">ATP-binding</keyword>
<proteinExistence type="inferred from homology"/>
<sequence length="273" mass="28893">MLKECLENVRRTAPLIHCITNYVTINDVANVLLACGASPIMADAAEDAAQITSGCAGLDLNLGQLHRTGLEAMLLAGRKANELGHPVVLDPVGVGASDFRREAALQLMEEIRFTAIRGNASEIRALAAERHTEGGVDADAADAVTGTGLERDAAFVRAFSARIGCIVAMTGSLDLVADAKRCYLVENGRPEMSRVTGTGCQLSGLMAAYLAASPERALEAAVSAVCAMGAAGELAWERMREGEGNAAYRNRIIDAVFLMSGEELEQRARFRAL</sequence>
<evidence type="ECO:0000313" key="12">
    <source>
        <dbReference type="EMBL" id="HIY59560.1"/>
    </source>
</evidence>
<dbReference type="Proteomes" id="UP000824007">
    <property type="component" value="Unassembled WGS sequence"/>
</dbReference>
<evidence type="ECO:0000256" key="8">
    <source>
        <dbReference type="ARBA" id="ARBA00022840"/>
    </source>
</evidence>
<evidence type="ECO:0000256" key="6">
    <source>
        <dbReference type="ARBA" id="ARBA00022741"/>
    </source>
</evidence>
<evidence type="ECO:0000313" key="13">
    <source>
        <dbReference type="Proteomes" id="UP000824007"/>
    </source>
</evidence>
<comment type="catalytic activity">
    <reaction evidence="1 11">
        <text>5-(2-hydroxyethyl)-4-methylthiazole + ATP = 4-methyl-5-(2-phosphooxyethyl)-thiazole + ADP + H(+)</text>
        <dbReference type="Rhea" id="RHEA:24212"/>
        <dbReference type="ChEBI" id="CHEBI:15378"/>
        <dbReference type="ChEBI" id="CHEBI:17957"/>
        <dbReference type="ChEBI" id="CHEBI:30616"/>
        <dbReference type="ChEBI" id="CHEBI:58296"/>
        <dbReference type="ChEBI" id="CHEBI:456216"/>
        <dbReference type="EC" id="2.7.1.50"/>
    </reaction>
</comment>
<keyword evidence="5 11" id="KW-0479">Metal-binding</keyword>
<feature type="binding site" evidence="11">
    <location>
        <position position="170"/>
    </location>
    <ligand>
        <name>ATP</name>
        <dbReference type="ChEBI" id="CHEBI:30616"/>
    </ligand>
</feature>
<keyword evidence="10 11" id="KW-0784">Thiamine biosynthesis</keyword>
<evidence type="ECO:0000256" key="10">
    <source>
        <dbReference type="ARBA" id="ARBA00022977"/>
    </source>
</evidence>
<organism evidence="12 13">
    <name type="scientific">Candidatus Eisenbergiella pullistercoris</name>
    <dbReference type="NCBI Taxonomy" id="2838555"/>
    <lineage>
        <taxon>Bacteria</taxon>
        <taxon>Bacillati</taxon>
        <taxon>Bacillota</taxon>
        <taxon>Clostridia</taxon>
        <taxon>Lachnospirales</taxon>
        <taxon>Lachnospiraceae</taxon>
        <taxon>Eisenbergiella</taxon>
    </lineage>
</organism>
<evidence type="ECO:0000256" key="2">
    <source>
        <dbReference type="ARBA" id="ARBA00001946"/>
    </source>
</evidence>
<evidence type="ECO:0000256" key="3">
    <source>
        <dbReference type="ARBA" id="ARBA00004868"/>
    </source>
</evidence>
<dbReference type="AlphaFoldDB" id="A0A9D2C641"/>